<evidence type="ECO:0000256" key="3">
    <source>
        <dbReference type="SAM" id="MobiDB-lite"/>
    </source>
</evidence>
<dbReference type="Proteomes" id="UP001652583">
    <property type="component" value="Chromosome C1"/>
</dbReference>
<reference evidence="4" key="1">
    <citation type="submission" date="2025-05" db="UniProtKB">
        <authorList>
            <consortium name="RefSeq"/>
        </authorList>
    </citation>
    <scope>NUCLEOTIDE SEQUENCE [LARGE SCALE GENOMIC DNA]</scope>
</reference>
<keyword evidence="2" id="KW-0802">TPR repeat</keyword>
<protein>
    <submittedName>
        <fullName evidence="5">Tetratricopeptide repeat protein 39A isoform X7</fullName>
    </submittedName>
</protein>
<dbReference type="Gene3D" id="1.25.40.10">
    <property type="entry name" value="Tetratricopeptide repeat domain"/>
    <property type="match status" value="1"/>
</dbReference>
<dbReference type="PANTHER" id="PTHR31859:SF3">
    <property type="entry name" value="TETRATRICOPEPTIDE REPEAT PROTEIN 39A"/>
    <property type="match status" value="1"/>
</dbReference>
<feature type="compositionally biased region" description="Basic residues" evidence="3">
    <location>
        <begin position="54"/>
        <end position="74"/>
    </location>
</feature>
<dbReference type="PANTHER" id="PTHR31859">
    <property type="entry name" value="TETRATRICOPEPTIDE REPEAT PROTEIN 39 FAMILY MEMBER"/>
    <property type="match status" value="1"/>
</dbReference>
<dbReference type="CTD" id="22996"/>
<evidence type="ECO:0000313" key="4">
    <source>
        <dbReference type="Proteomes" id="UP001652583"/>
    </source>
</evidence>
<evidence type="ECO:0000256" key="1">
    <source>
        <dbReference type="ARBA" id="ARBA00006400"/>
    </source>
</evidence>
<dbReference type="AlphaFoldDB" id="A0A6J1ZD94"/>
<feature type="region of interest" description="Disordered" evidence="3">
    <location>
        <begin position="1"/>
        <end position="80"/>
    </location>
</feature>
<evidence type="ECO:0000256" key="2">
    <source>
        <dbReference type="ARBA" id="ARBA00022803"/>
    </source>
</evidence>
<sequence>MGPADLGCPGLSPVRAEGGGRIPRPPPAQPQRPVGHRRAAAVAPLRGRADRGPARPRRLPRPRRAPPRPPRLRLGRTAPALGFRRQHLGRGWRPAGARCLPPSAMSSAGAADALPAGRTPVSSLHEALDQCMTALDLFLTNQFSEALSYLKPRTKESMYHSLTYATILEMQAMMTFDPQDILLAGNMMKEAQTLCQRHRKKSSVTDSFSNLVHRPTMDQFTEEEIHAEVCYAECLLQRAALTFLQDENMVSFIKGGIKVRNSYQTYKELDSLVQSSQYCKGENHRHFEGGVKLGVGAFNLTLSMLPTRILRLLEFVGFSGNKDYGLLQLEEGASGHSFRAVLCVMLLLCYHTFLTFVLGTGNVNIEEAEKLLNPYLKRYPKGAIFLFFAGRIEAIKGNVDTAIQRFEECCEAQQHWKQFHHMCYWELMWCFTYKGQWKMAYFYADLLSKENSWSKATYIYMKAAYLSMFGKEDYKPFGDDEVELFRAVPGLKLKIAGKSLPTEKFAIRKSRRYLSPKPISLPIPALLGKPRLHWGGNLTDLLPYPQEMMYIWNGYAVIGKQPELTDGILEIITKAEEMLEKGPENEYSVDDECLVKLLKGLCLKYLGRVQEAEENFRSISSKQNYKNYSMESRTHFRIQAAILQAKSSLENGNRSMVSSVSL</sequence>
<keyword evidence="4" id="KW-1185">Reference proteome</keyword>
<dbReference type="RefSeq" id="XP_026915023.1">
    <property type="nucleotide sequence ID" value="XM_027059222.2"/>
</dbReference>
<reference evidence="5" key="2">
    <citation type="submission" date="2025-08" db="UniProtKB">
        <authorList>
            <consortium name="RefSeq"/>
        </authorList>
    </citation>
    <scope>IDENTIFICATION</scope>
    <source>
        <tissue evidence="5">Blood</tissue>
    </source>
</reference>
<comment type="similarity">
    <text evidence="1">Belongs to the TTC39 family.</text>
</comment>
<dbReference type="GeneID" id="106973729"/>
<dbReference type="InterPro" id="IPR011990">
    <property type="entry name" value="TPR-like_helical_dom_sf"/>
</dbReference>
<proteinExistence type="inferred from homology"/>
<organism evidence="4 5">
    <name type="scientific">Acinonyx jubatus</name>
    <name type="common">Cheetah</name>
    <dbReference type="NCBI Taxonomy" id="32536"/>
    <lineage>
        <taxon>Eukaryota</taxon>
        <taxon>Metazoa</taxon>
        <taxon>Chordata</taxon>
        <taxon>Craniata</taxon>
        <taxon>Vertebrata</taxon>
        <taxon>Euteleostomi</taxon>
        <taxon>Mammalia</taxon>
        <taxon>Eutheria</taxon>
        <taxon>Laurasiatheria</taxon>
        <taxon>Carnivora</taxon>
        <taxon>Feliformia</taxon>
        <taxon>Felidae</taxon>
        <taxon>Felinae</taxon>
        <taxon>Acinonyx</taxon>
    </lineage>
</organism>
<accession>A0A6J1ZD94</accession>
<name>A0A6J1ZD94_ACIJB</name>
<dbReference type="InterPro" id="IPR019412">
    <property type="entry name" value="IML2/TPR_39"/>
</dbReference>
<dbReference type="SUPFAM" id="SSF81901">
    <property type="entry name" value="HCP-like"/>
    <property type="match status" value="1"/>
</dbReference>
<gene>
    <name evidence="5" type="primary">TTC39A</name>
</gene>
<evidence type="ECO:0000313" key="5">
    <source>
        <dbReference type="RefSeq" id="XP_026915023.1"/>
    </source>
</evidence>
<dbReference type="Pfam" id="PF10300">
    <property type="entry name" value="Iml2-TPR_39"/>
    <property type="match status" value="1"/>
</dbReference>